<dbReference type="Gene3D" id="1.10.10.10">
    <property type="entry name" value="Winged helix-like DNA-binding domain superfamily/Winged helix DNA-binding domain"/>
    <property type="match status" value="1"/>
</dbReference>
<organism evidence="7 8">
    <name type="scientific">Belnapia mucosa</name>
    <dbReference type="NCBI Taxonomy" id="2804532"/>
    <lineage>
        <taxon>Bacteria</taxon>
        <taxon>Pseudomonadati</taxon>
        <taxon>Pseudomonadota</taxon>
        <taxon>Alphaproteobacteria</taxon>
        <taxon>Acetobacterales</taxon>
        <taxon>Roseomonadaceae</taxon>
        <taxon>Belnapia</taxon>
    </lineage>
</organism>
<feature type="domain" description="RNA polymerase sigma factor 70 region 4 type 2" evidence="6">
    <location>
        <begin position="99"/>
        <end position="151"/>
    </location>
</feature>
<name>A0ABS1V6H7_9PROT</name>
<evidence type="ECO:0000256" key="4">
    <source>
        <dbReference type="ARBA" id="ARBA00023163"/>
    </source>
</evidence>
<dbReference type="PANTHER" id="PTHR43133:SF25">
    <property type="entry name" value="RNA POLYMERASE SIGMA FACTOR RFAY-RELATED"/>
    <property type="match status" value="1"/>
</dbReference>
<dbReference type="PANTHER" id="PTHR43133">
    <property type="entry name" value="RNA POLYMERASE ECF-TYPE SIGMA FACTO"/>
    <property type="match status" value="1"/>
</dbReference>
<evidence type="ECO:0000259" key="5">
    <source>
        <dbReference type="Pfam" id="PF04542"/>
    </source>
</evidence>
<feature type="domain" description="RNA polymerase sigma-70 region 2" evidence="5">
    <location>
        <begin position="11"/>
        <end position="75"/>
    </location>
</feature>
<evidence type="ECO:0000313" key="7">
    <source>
        <dbReference type="EMBL" id="MBL6457292.1"/>
    </source>
</evidence>
<dbReference type="InterPro" id="IPR036388">
    <property type="entry name" value="WH-like_DNA-bd_sf"/>
</dbReference>
<keyword evidence="3" id="KW-0731">Sigma factor</keyword>
<comment type="similarity">
    <text evidence="1">Belongs to the sigma-70 factor family. ECF subfamily.</text>
</comment>
<evidence type="ECO:0000313" key="8">
    <source>
        <dbReference type="Proteomes" id="UP000606490"/>
    </source>
</evidence>
<sequence length="165" mass="18188">MDRALRTALAQLLPELRAFARYLAGSRAEADDLVQEAVLRTLRSLDGRSEGVDLRAWCLAVVRNTFHEQLRSRRREQRLAEAAPDPETPAEQEVPGRMRDLTRALGALPPLLREAVILVGAQGLSHQEAAEICAVPVGTMKARVSRARRLLAEALEKEAPVPVTL</sequence>
<dbReference type="Pfam" id="PF04542">
    <property type="entry name" value="Sigma70_r2"/>
    <property type="match status" value="1"/>
</dbReference>
<keyword evidence="2" id="KW-0805">Transcription regulation</keyword>
<proteinExistence type="inferred from homology"/>
<dbReference type="SUPFAM" id="SSF88946">
    <property type="entry name" value="Sigma2 domain of RNA polymerase sigma factors"/>
    <property type="match status" value="1"/>
</dbReference>
<evidence type="ECO:0000256" key="3">
    <source>
        <dbReference type="ARBA" id="ARBA00023082"/>
    </source>
</evidence>
<dbReference type="InterPro" id="IPR013325">
    <property type="entry name" value="RNA_pol_sigma_r2"/>
</dbReference>
<evidence type="ECO:0000256" key="2">
    <source>
        <dbReference type="ARBA" id="ARBA00023015"/>
    </source>
</evidence>
<dbReference type="Pfam" id="PF08281">
    <property type="entry name" value="Sigma70_r4_2"/>
    <property type="match status" value="1"/>
</dbReference>
<dbReference type="InterPro" id="IPR039425">
    <property type="entry name" value="RNA_pol_sigma-70-like"/>
</dbReference>
<keyword evidence="4" id="KW-0804">Transcription</keyword>
<dbReference type="SUPFAM" id="SSF88659">
    <property type="entry name" value="Sigma3 and sigma4 domains of RNA polymerase sigma factors"/>
    <property type="match status" value="1"/>
</dbReference>
<evidence type="ECO:0000256" key="1">
    <source>
        <dbReference type="ARBA" id="ARBA00010641"/>
    </source>
</evidence>
<keyword evidence="8" id="KW-1185">Reference proteome</keyword>
<dbReference type="InterPro" id="IPR013324">
    <property type="entry name" value="RNA_pol_sigma_r3/r4-like"/>
</dbReference>
<dbReference type="EMBL" id="JAEUXJ010000008">
    <property type="protein sequence ID" value="MBL6457292.1"/>
    <property type="molecule type" value="Genomic_DNA"/>
</dbReference>
<reference evidence="7 8" key="1">
    <citation type="submission" date="2021-01" db="EMBL/GenBank/DDBJ databases">
        <title>Belnapia mucosa sp. nov. and Belnapia arida sp. nov., isolated from the Tabernas Desert (Almeria, Spain).</title>
        <authorList>
            <person name="Molina-Menor E."/>
            <person name="Vidal-Verdu A."/>
            <person name="Calonge A."/>
            <person name="Satari L."/>
            <person name="Pereto Magraner J."/>
            <person name="Porcar Miralles M."/>
        </authorList>
    </citation>
    <scope>NUCLEOTIDE SEQUENCE [LARGE SCALE GENOMIC DNA]</scope>
    <source>
        <strain evidence="7 8">T6</strain>
    </source>
</reference>
<dbReference type="InterPro" id="IPR014284">
    <property type="entry name" value="RNA_pol_sigma-70_dom"/>
</dbReference>
<accession>A0ABS1V6H7</accession>
<dbReference type="Gene3D" id="1.10.1740.10">
    <property type="match status" value="1"/>
</dbReference>
<protein>
    <submittedName>
        <fullName evidence="7">Sigma-70 family RNA polymerase sigma factor</fullName>
    </submittedName>
</protein>
<evidence type="ECO:0000259" key="6">
    <source>
        <dbReference type="Pfam" id="PF08281"/>
    </source>
</evidence>
<dbReference type="InterPro" id="IPR007627">
    <property type="entry name" value="RNA_pol_sigma70_r2"/>
</dbReference>
<dbReference type="NCBIfam" id="TIGR02937">
    <property type="entry name" value="sigma70-ECF"/>
    <property type="match status" value="1"/>
</dbReference>
<dbReference type="InterPro" id="IPR013249">
    <property type="entry name" value="RNA_pol_sigma70_r4_t2"/>
</dbReference>
<gene>
    <name evidence="7" type="ORF">JMJ55_18310</name>
</gene>
<comment type="caution">
    <text evidence="7">The sequence shown here is derived from an EMBL/GenBank/DDBJ whole genome shotgun (WGS) entry which is preliminary data.</text>
</comment>
<dbReference type="Proteomes" id="UP000606490">
    <property type="component" value="Unassembled WGS sequence"/>
</dbReference>